<sequence length="90" mass="10382">MARAPRQKAEKRANYRSHLISTSVWSEKFPERFRQWAIPEISTTLEKAYADVHRDCGQRISGVLMISNMKGFRFRLESFHESGSSTSDAC</sequence>
<organism evidence="1">
    <name type="scientific">Cucumis melo</name>
    <name type="common">Muskmelon</name>
    <dbReference type="NCBI Taxonomy" id="3656"/>
    <lineage>
        <taxon>Eukaryota</taxon>
        <taxon>Viridiplantae</taxon>
        <taxon>Streptophyta</taxon>
        <taxon>Embryophyta</taxon>
        <taxon>Tracheophyta</taxon>
        <taxon>Spermatophyta</taxon>
        <taxon>Magnoliopsida</taxon>
        <taxon>eudicotyledons</taxon>
        <taxon>Gunneridae</taxon>
        <taxon>Pentapetalae</taxon>
        <taxon>rosids</taxon>
        <taxon>fabids</taxon>
        <taxon>Cucurbitales</taxon>
        <taxon>Cucurbitaceae</taxon>
        <taxon>Benincaseae</taxon>
        <taxon>Cucumis</taxon>
    </lineage>
</organism>
<proteinExistence type="predicted"/>
<reference evidence="1" key="1">
    <citation type="submission" date="2023-03" db="UniProtKB">
        <authorList>
            <consortium name="EnsemblPlants"/>
        </authorList>
    </citation>
    <scope>IDENTIFICATION</scope>
</reference>
<dbReference type="EnsemblPlants" id="MELO3C029555.2.1">
    <property type="protein sequence ID" value="MELO3C029555.2.1"/>
    <property type="gene ID" value="MELO3C029555.2"/>
</dbReference>
<accession>A0A9I9E6W4</accession>
<protein>
    <submittedName>
        <fullName evidence="1">Uncharacterized protein</fullName>
    </submittedName>
</protein>
<evidence type="ECO:0000313" key="1">
    <source>
        <dbReference type="EnsemblPlants" id="MELO3C029555.2.1"/>
    </source>
</evidence>
<dbReference type="AlphaFoldDB" id="A0A9I9E6W4"/>
<dbReference type="Gramene" id="MELO3C029555.2.1">
    <property type="protein sequence ID" value="MELO3C029555.2.1"/>
    <property type="gene ID" value="MELO3C029555.2"/>
</dbReference>
<name>A0A9I9E6W4_CUCME</name>